<dbReference type="HOGENOM" id="CLU_896901_0_0_11"/>
<keyword evidence="3" id="KW-1185">Reference proteome</keyword>
<evidence type="ECO:0000256" key="1">
    <source>
        <dbReference type="SAM" id="Phobius"/>
    </source>
</evidence>
<name>D3QB12_STANL</name>
<dbReference type="RefSeq" id="WP_013016400.1">
    <property type="nucleotide sequence ID" value="NC_013947.1"/>
</dbReference>
<keyword evidence="1" id="KW-1133">Transmembrane helix</keyword>
<evidence type="ECO:0000313" key="2">
    <source>
        <dbReference type="EMBL" id="ADD40829.1"/>
    </source>
</evidence>
<gene>
    <name evidence="2" type="ordered locus">Snas_1119</name>
</gene>
<dbReference type="EMBL" id="CP001778">
    <property type="protein sequence ID" value="ADD40829.1"/>
    <property type="molecule type" value="Genomic_DNA"/>
</dbReference>
<protein>
    <submittedName>
        <fullName evidence="2">Uncharacterized protein</fullName>
    </submittedName>
</protein>
<dbReference type="KEGG" id="sna:Snas_1119"/>
<dbReference type="AlphaFoldDB" id="D3QB12"/>
<keyword evidence="1" id="KW-0472">Membrane</keyword>
<accession>D3QB12</accession>
<keyword evidence="1" id="KW-0812">Transmembrane</keyword>
<feature type="transmembrane region" description="Helical" evidence="1">
    <location>
        <begin position="39"/>
        <end position="63"/>
    </location>
</feature>
<proteinExistence type="predicted"/>
<reference evidence="2 3" key="1">
    <citation type="journal article" date="2009" name="Stand. Genomic Sci.">
        <title>Complete genome sequence of Stackebrandtia nassauensis type strain (LLR-40K-21).</title>
        <authorList>
            <person name="Munk C."/>
            <person name="Lapidus A."/>
            <person name="Copeland A."/>
            <person name="Jando M."/>
            <person name="Mayilraj S."/>
            <person name="Glavina Del Rio T."/>
            <person name="Nolan M."/>
            <person name="Chen F."/>
            <person name="Lucas S."/>
            <person name="Tice H."/>
            <person name="Cheng J.F."/>
            <person name="Han C."/>
            <person name="Detter J.C."/>
            <person name="Bruce D."/>
            <person name="Goodwin L."/>
            <person name="Chain P."/>
            <person name="Pitluck S."/>
            <person name="Goker M."/>
            <person name="Ovchinikova G."/>
            <person name="Pati A."/>
            <person name="Ivanova N."/>
            <person name="Mavromatis K."/>
            <person name="Chen A."/>
            <person name="Palaniappan K."/>
            <person name="Land M."/>
            <person name="Hauser L."/>
            <person name="Chang Y.J."/>
            <person name="Jeffries C.D."/>
            <person name="Bristow J."/>
            <person name="Eisen J.A."/>
            <person name="Markowitz V."/>
            <person name="Hugenholtz P."/>
            <person name="Kyrpides N.C."/>
            <person name="Klenk H.P."/>
        </authorList>
    </citation>
    <scope>NUCLEOTIDE SEQUENCE [LARGE SCALE GENOMIC DNA]</scope>
    <source>
        <strain evidence="3">DSM 44728 / CIP 108903 / NRRL B-16338 / NBRC 102104 / LLR-40K-21</strain>
    </source>
</reference>
<organism evidence="2 3">
    <name type="scientific">Stackebrandtia nassauensis (strain DSM 44728 / CIP 108903 / NRRL B-16338 / NBRC 102104 / LLR-40K-21)</name>
    <dbReference type="NCBI Taxonomy" id="446470"/>
    <lineage>
        <taxon>Bacteria</taxon>
        <taxon>Bacillati</taxon>
        <taxon>Actinomycetota</taxon>
        <taxon>Actinomycetes</taxon>
        <taxon>Glycomycetales</taxon>
        <taxon>Glycomycetaceae</taxon>
        <taxon>Stackebrandtia</taxon>
    </lineage>
</organism>
<sequence length="310" mass="33810">MPDLRELLDRALPDAWEAAGSSVDAAMARGSRIRRRRRIASTAAIVGSFLAVVLVASSVVGMWRGDESPPADSLKGSPAFELPALDSGELYYWDAYPESSDEESELLEPYDKALDDFLIAGDSVLLDPGESVNFSREGRKLMRDNGGDYYTSTVGDKIVHKQPVYYTTFDSPDGESVYVDVIPRGGFTAGSTRDADWETEGDYMGGGDDATYLIACGEHLEGDGKATYDEVTAECEEVTDSTGQEVVRGLETRVSKDDGDTYYYGRIVLYRDDGTAVRVRINSEQKKAGIPTLMDVMTELATALPSDPVR</sequence>
<dbReference type="STRING" id="446470.Snas_1119"/>
<dbReference type="Proteomes" id="UP000000844">
    <property type="component" value="Chromosome"/>
</dbReference>
<evidence type="ECO:0000313" key="3">
    <source>
        <dbReference type="Proteomes" id="UP000000844"/>
    </source>
</evidence>